<dbReference type="SUPFAM" id="SSF103657">
    <property type="entry name" value="BAR/IMD domain-like"/>
    <property type="match status" value="1"/>
</dbReference>
<dbReference type="SMR" id="D0VWT4"/>
<dbReference type="AlphaFoldDB" id="D0VWT4"/>
<keyword evidence="1" id="KW-0175">Coiled coil</keyword>
<organism evidence="3">
    <name type="scientific">Galdieria sulphuraria</name>
    <name type="common">Red alga</name>
    <dbReference type="NCBI Taxonomy" id="130081"/>
    <lineage>
        <taxon>Eukaryota</taxon>
        <taxon>Rhodophyta</taxon>
        <taxon>Bangiophyceae</taxon>
        <taxon>Galdieriales</taxon>
        <taxon>Galdieriaceae</taxon>
        <taxon>Galdieria</taxon>
    </lineage>
</organism>
<protein>
    <submittedName>
        <fullName evidence="3">BAR protein</fullName>
    </submittedName>
</protein>
<evidence type="ECO:0000256" key="1">
    <source>
        <dbReference type="SAM" id="Coils"/>
    </source>
</evidence>
<accession>D0VWT4</accession>
<gene>
    <name evidence="3" type="ORF">c501_101305g3.t1</name>
</gene>
<evidence type="ECO:0007829" key="4">
    <source>
        <dbReference type="PDB" id="3CAZ"/>
    </source>
</evidence>
<proteinExistence type="evidence at protein level"/>
<dbReference type="PDB" id="3CAZ">
    <property type="method" value="X-ray"/>
    <property type="resolution" value="3.34 A"/>
    <property type="chains" value="A/B=4-294"/>
</dbReference>
<dbReference type="Gene3D" id="1.20.1270.60">
    <property type="entry name" value="Arfaptin homology (AH) domain/BAR domain"/>
    <property type="match status" value="1"/>
</dbReference>
<feature type="compositionally biased region" description="Polar residues" evidence="2">
    <location>
        <begin position="251"/>
        <end position="287"/>
    </location>
</feature>
<dbReference type="CDD" id="cd07307">
    <property type="entry name" value="BAR"/>
    <property type="match status" value="1"/>
</dbReference>
<feature type="compositionally biased region" description="Acidic residues" evidence="2">
    <location>
        <begin position="219"/>
        <end position="229"/>
    </location>
</feature>
<dbReference type="EvolutionaryTrace" id="D0VWT4"/>
<sequence>AIAERLSPVFATSKSSNMEVEHWMTSLKEVEKVLDSVEPKLTSSGTKWRVVAQHIKDICSDLNQIFNKEDPRYEVVQAGASAAHDFDVRYLDIHKHGREIARLLEKIQKYRQEIEEIKKEYKETDKYRERYDHYKVKLDNLEKKNKDQERIERNQQKFKDAEAAYSSVCADLIQKMETVWKKHVSIFAEAASAVWSTQLQYAKALEAAANPIVPYLQQEEQEEEEEEEAASGTQGRVAEKAYHTNEEKVENSFQKNSAIPPSFRTASEQLTEQSKNINNAKNTSETSPAEDIEA</sequence>
<evidence type="ECO:0000256" key="2">
    <source>
        <dbReference type="SAM" id="MobiDB-lite"/>
    </source>
</evidence>
<feature type="coiled-coil region" evidence="1">
    <location>
        <begin position="93"/>
        <end position="164"/>
    </location>
</feature>
<keyword evidence="3 4" id="KW-0002">3D-structure</keyword>
<feature type="compositionally biased region" description="Basic and acidic residues" evidence="2">
    <location>
        <begin position="237"/>
        <end position="250"/>
    </location>
</feature>
<evidence type="ECO:0000313" key="3">
    <source>
        <dbReference type="PDB" id="3CAZ"/>
    </source>
</evidence>
<feature type="region of interest" description="Disordered" evidence="2">
    <location>
        <begin position="218"/>
        <end position="294"/>
    </location>
</feature>
<dbReference type="InterPro" id="IPR027267">
    <property type="entry name" value="AH/BAR_dom_sf"/>
</dbReference>
<reference evidence="4" key="2">
    <citation type="submission" date="2008-02" db="PDB data bank">
        <title>Crystal structure of a BAR protein from Galdieria sulphuraria.</title>
        <authorList>
            <person name="McCoy J.G."/>
            <person name="Bitto E."/>
            <person name="Bingman C.A."/>
            <person name="Wesenberg G.E."/>
            <person name="Phillips Jr."/>
            <person name="G.N."/>
        </authorList>
    </citation>
    <scope>X-RAY CRYSTALLOGRAPHY (3.34 ANGSTROMS) OF 4-294</scope>
</reference>
<name>D0VWT4_GALSU</name>
<reference evidence="3" key="1">
    <citation type="submission" date="2008-02" db="PDB data bank">
        <title>Crystal structure of a BAR protein from Galdieria sulphuraria.</title>
        <authorList>
            <person name="McCoy J.G."/>
            <person name="Bitto E."/>
            <person name="Bingman C.A."/>
            <person name="Wesenberg G.E."/>
            <person name="Phillips Jr. G.N."/>
        </authorList>
    </citation>
    <scope>X-RAY CRYSTALLOGRAPHY (3.34 ANGSTROMS) OF 4-294</scope>
</reference>
<dbReference type="PDBsum" id="3CAZ"/>